<evidence type="ECO:0000256" key="2">
    <source>
        <dbReference type="SAM" id="MobiDB-lite"/>
    </source>
</evidence>
<dbReference type="InterPro" id="IPR043987">
    <property type="entry name" value="CCZ1/INTU/HSP4_longin_1"/>
</dbReference>
<feature type="region of interest" description="Disordered" evidence="2">
    <location>
        <begin position="1"/>
        <end position="33"/>
    </location>
</feature>
<feature type="compositionally biased region" description="Low complexity" evidence="2">
    <location>
        <begin position="238"/>
        <end position="250"/>
    </location>
</feature>
<comment type="caution">
    <text evidence="5">The sequence shown here is derived from an EMBL/GenBank/DDBJ whole genome shotgun (WGS) entry which is preliminary data.</text>
</comment>
<protein>
    <submittedName>
        <fullName evidence="5">Vacuolar fusion protein ccz1</fullName>
    </submittedName>
</protein>
<dbReference type="GO" id="GO:0035658">
    <property type="term" value="C:Mon1-Ccz1 complex"/>
    <property type="evidence" value="ECO:0007669"/>
    <property type="project" value="InterPro"/>
</dbReference>
<proteinExistence type="inferred from homology"/>
<feature type="domain" description="CCZ1/INTU/HSP4 first Longin" evidence="3">
    <location>
        <begin position="43"/>
        <end position="171"/>
    </location>
</feature>
<dbReference type="InterPro" id="IPR013176">
    <property type="entry name" value="Ccz1"/>
</dbReference>
<dbReference type="GO" id="GO:0016192">
    <property type="term" value="P:vesicle-mediated transport"/>
    <property type="evidence" value="ECO:0007669"/>
    <property type="project" value="InterPro"/>
</dbReference>
<feature type="compositionally biased region" description="Gly residues" evidence="2">
    <location>
        <begin position="1"/>
        <end position="10"/>
    </location>
</feature>
<feature type="compositionally biased region" description="Low complexity" evidence="2">
    <location>
        <begin position="633"/>
        <end position="653"/>
    </location>
</feature>
<dbReference type="AlphaFoldDB" id="A0A9P6USP6"/>
<dbReference type="Pfam" id="PF19033">
    <property type="entry name" value="Intu_longin_3"/>
    <property type="match status" value="1"/>
</dbReference>
<evidence type="ECO:0000259" key="3">
    <source>
        <dbReference type="Pfam" id="PF19031"/>
    </source>
</evidence>
<evidence type="ECO:0000259" key="4">
    <source>
        <dbReference type="Pfam" id="PF19033"/>
    </source>
</evidence>
<feature type="compositionally biased region" description="Low complexity" evidence="2">
    <location>
        <begin position="378"/>
        <end position="399"/>
    </location>
</feature>
<dbReference type="EMBL" id="JAAAIP010000419">
    <property type="protein sequence ID" value="KAG0317518.1"/>
    <property type="molecule type" value="Genomic_DNA"/>
</dbReference>
<organism evidence="5 6">
    <name type="scientific">Dissophora globulifera</name>
    <dbReference type="NCBI Taxonomy" id="979702"/>
    <lineage>
        <taxon>Eukaryota</taxon>
        <taxon>Fungi</taxon>
        <taxon>Fungi incertae sedis</taxon>
        <taxon>Mucoromycota</taxon>
        <taxon>Mortierellomycotina</taxon>
        <taxon>Mortierellomycetes</taxon>
        <taxon>Mortierellales</taxon>
        <taxon>Mortierellaceae</taxon>
        <taxon>Dissophora</taxon>
    </lineage>
</organism>
<name>A0A9P6USP6_9FUNG</name>
<reference evidence="5" key="1">
    <citation type="journal article" date="2020" name="Fungal Divers.">
        <title>Resolving the Mortierellaceae phylogeny through synthesis of multi-gene phylogenetics and phylogenomics.</title>
        <authorList>
            <person name="Vandepol N."/>
            <person name="Liber J."/>
            <person name="Desiro A."/>
            <person name="Na H."/>
            <person name="Kennedy M."/>
            <person name="Barry K."/>
            <person name="Grigoriev I.V."/>
            <person name="Miller A.N."/>
            <person name="O'Donnell K."/>
            <person name="Stajich J.E."/>
            <person name="Bonito G."/>
        </authorList>
    </citation>
    <scope>NUCLEOTIDE SEQUENCE</scope>
    <source>
        <strain evidence="5">REB-010B</strain>
    </source>
</reference>
<evidence type="ECO:0000313" key="6">
    <source>
        <dbReference type="Proteomes" id="UP000738325"/>
    </source>
</evidence>
<sequence length="653" mass="71856">MYSTSGGGSSGSPKTGYVTTSPSSPASSSAAAAGPSSTPATLGYFCVYNPDYGPTDETQHEQLLYYVARKTVSMDVKMRNIGLAQGLVNFARIFSPTAPCDNVHSQKNRLVFYEAEPGYWLHLCIELGTTKRSVKGSDGKYHLVTEYLEHDIHDAVISALLQQAYAMFRVTRGTMDGLVNAHDGNTRPLQRRLEEFFEPWVLGWDFEKAMTLERALDGINYLPLSGGGALNTNGSRMNSDSNSNSSNSHDNLGRLVKSVRDKYPRLITHSMVTFEDQLVTSDIREEDLRAVWKLVVQLTGYDSASINSEWERREEEEARKKSKSSTFKFGKSWSNTSIFGFYRSSASTTTPPSTPPLRPTSRVSSPAPSIRSVDGVLPSGSSLAPGGAAGTAGSSPRPSGDWEVIMTSDGKAQLNPLWFGQDADSEDVDEHFVIIFKHKSGLNLAFFAPITEEEESQRLIDQPEQFTRELEDFLSTLTTDTWSTLLEPTDATTTTSRSLLEQVARQMTREVIQARTLGGALGSDRELRFLYFNKMTLAIKAHLGSMTGKGGGITIGSDMALSLLDIKQDFDRMPDAMEITTRSPANHWIVGKRFEDREVYMIVSRKDSTLVEVEDEVRKLTSLYFSNNSNYNTMSPSQGTPGSSSTTASTIVG</sequence>
<dbReference type="PANTHER" id="PTHR13056">
    <property type="entry name" value="VACUOLAR FUSION PROTEIN CCZ1 HOMOLOG-RELATED"/>
    <property type="match status" value="1"/>
</dbReference>
<feature type="region of interest" description="Disordered" evidence="2">
    <location>
        <begin position="345"/>
        <end position="401"/>
    </location>
</feature>
<dbReference type="OrthoDB" id="240546at2759"/>
<accession>A0A9P6USP6</accession>
<comment type="similarity">
    <text evidence="1">Belongs to the CCZ1 family.</text>
</comment>
<dbReference type="Pfam" id="PF19031">
    <property type="entry name" value="Intu_longin_1"/>
    <property type="match status" value="1"/>
</dbReference>
<feature type="domain" description="CCZ1/INTU/HPS4 third Longin" evidence="4">
    <location>
        <begin position="525"/>
        <end position="620"/>
    </location>
</feature>
<feature type="compositionally biased region" description="Low complexity" evidence="2">
    <location>
        <begin position="19"/>
        <end position="33"/>
    </location>
</feature>
<feature type="region of interest" description="Disordered" evidence="2">
    <location>
        <begin position="232"/>
        <end position="252"/>
    </location>
</feature>
<evidence type="ECO:0000256" key="1">
    <source>
        <dbReference type="ARBA" id="ARBA00005352"/>
    </source>
</evidence>
<feature type="region of interest" description="Disordered" evidence="2">
    <location>
        <begin position="631"/>
        <end position="653"/>
    </location>
</feature>
<dbReference type="PANTHER" id="PTHR13056:SF0">
    <property type="entry name" value="VACUOLAR FUSION PROTEIN CCZ1 HOMOLOG-RELATED"/>
    <property type="match status" value="1"/>
</dbReference>
<gene>
    <name evidence="5" type="primary">CCZ1</name>
    <name evidence="5" type="ORF">BGZ99_006236</name>
</gene>
<keyword evidence="6" id="KW-1185">Reference proteome</keyword>
<dbReference type="Proteomes" id="UP000738325">
    <property type="component" value="Unassembled WGS sequence"/>
</dbReference>
<dbReference type="InterPro" id="IPR043989">
    <property type="entry name" value="CCZ1/INTU/HSP4_longin_3"/>
</dbReference>
<evidence type="ECO:0000313" key="5">
    <source>
        <dbReference type="EMBL" id="KAG0317518.1"/>
    </source>
</evidence>